<dbReference type="OrthoDB" id="161814at2759"/>
<evidence type="ECO:0000256" key="1">
    <source>
        <dbReference type="ARBA" id="ARBA00022692"/>
    </source>
</evidence>
<dbReference type="Proteomes" id="UP000283895">
    <property type="component" value="Unassembled WGS sequence"/>
</dbReference>
<reference evidence="5 6" key="1">
    <citation type="submission" date="2015-09" db="EMBL/GenBank/DDBJ databases">
        <title>Host preference determinants of Valsa canker pathogens revealed by comparative genomics.</title>
        <authorList>
            <person name="Yin Z."/>
            <person name="Huang L."/>
        </authorList>
    </citation>
    <scope>NUCLEOTIDE SEQUENCE [LARGE SCALE GENOMIC DNA]</scope>
    <source>
        <strain evidence="5 6">03-1</strain>
    </source>
</reference>
<dbReference type="PANTHER" id="PTHR12483">
    <property type="entry name" value="SOLUTE CARRIER FAMILY 31 COPPER TRANSPORTERS"/>
    <property type="match status" value="1"/>
</dbReference>
<feature type="transmembrane region" description="Helical" evidence="4">
    <location>
        <begin position="38"/>
        <end position="57"/>
    </location>
</feature>
<keyword evidence="4" id="KW-0813">Transport</keyword>
<name>A0A423W5Y6_9PEZI</name>
<dbReference type="Pfam" id="PF04145">
    <property type="entry name" value="Ctr"/>
    <property type="match status" value="1"/>
</dbReference>
<evidence type="ECO:0000313" key="5">
    <source>
        <dbReference type="EMBL" id="ROV98743.1"/>
    </source>
</evidence>
<evidence type="ECO:0000256" key="3">
    <source>
        <dbReference type="ARBA" id="ARBA00023136"/>
    </source>
</evidence>
<gene>
    <name evidence="5" type="ORF">VMCG_06768</name>
</gene>
<dbReference type="EMBL" id="LKEA01000025">
    <property type="protein sequence ID" value="ROV98743.1"/>
    <property type="molecule type" value="Genomic_DNA"/>
</dbReference>
<keyword evidence="2 4" id="KW-1133">Transmembrane helix</keyword>
<evidence type="ECO:0000256" key="2">
    <source>
        <dbReference type="ARBA" id="ARBA00022989"/>
    </source>
</evidence>
<dbReference type="InterPro" id="IPR007274">
    <property type="entry name" value="Cop_transporter"/>
</dbReference>
<protein>
    <recommendedName>
        <fullName evidence="4">Copper transport protein</fullName>
    </recommendedName>
</protein>
<dbReference type="AlphaFoldDB" id="A0A423W5Y6"/>
<comment type="caution">
    <text evidence="5">The sequence shown here is derived from an EMBL/GenBank/DDBJ whole genome shotgun (WGS) entry which is preliminary data.</text>
</comment>
<comment type="subcellular location">
    <subcellularLocation>
        <location evidence="4">Membrane</location>
        <topology evidence="4">Multi-pass membrane protein</topology>
    </subcellularLocation>
</comment>
<keyword evidence="4" id="KW-0406">Ion transport</keyword>
<keyword evidence="4" id="KW-0187">Copper transport</keyword>
<comment type="similarity">
    <text evidence="4">Belongs to the copper transporter (Ctr) (TC 1.A.56) family. SLC31A subfamily.</text>
</comment>
<sequence length="204" mass="22102">MDMEMSSSMATCNTSMLWNWYTIDSCFLAESWHVSSQGAFAASCIGTILLVMILEALRRFGREYDDWILRGFQAGAAAISDSPSNRHNGGFAKVGVETTVAAAQGNGRVVVFRASPLQQVIRSIIHAVSLGVAYIVMLLLFNSQTLIQNFTGRMLIDALDVLTNTSAPAFRAAARTFLIPLTLTDSHKALTDSDRAEGMMTAAV</sequence>
<dbReference type="GO" id="GO:0016020">
    <property type="term" value="C:membrane"/>
    <property type="evidence" value="ECO:0007669"/>
    <property type="project" value="UniProtKB-SubCell"/>
</dbReference>
<keyword evidence="1 4" id="KW-0812">Transmembrane</keyword>
<keyword evidence="4" id="KW-0186">Copper</keyword>
<evidence type="ECO:0000256" key="4">
    <source>
        <dbReference type="RuleBase" id="RU367022"/>
    </source>
</evidence>
<proteinExistence type="inferred from homology"/>
<organism evidence="5 6">
    <name type="scientific">Cytospora schulzeri</name>
    <dbReference type="NCBI Taxonomy" id="448051"/>
    <lineage>
        <taxon>Eukaryota</taxon>
        <taxon>Fungi</taxon>
        <taxon>Dikarya</taxon>
        <taxon>Ascomycota</taxon>
        <taxon>Pezizomycotina</taxon>
        <taxon>Sordariomycetes</taxon>
        <taxon>Sordariomycetidae</taxon>
        <taxon>Diaporthales</taxon>
        <taxon>Cytosporaceae</taxon>
        <taxon>Cytospora</taxon>
    </lineage>
</organism>
<accession>A0A423W5Y6</accession>
<dbReference type="GO" id="GO:0005375">
    <property type="term" value="F:copper ion transmembrane transporter activity"/>
    <property type="evidence" value="ECO:0007669"/>
    <property type="project" value="UniProtKB-UniRule"/>
</dbReference>
<keyword evidence="3 4" id="KW-0472">Membrane</keyword>
<evidence type="ECO:0000313" key="6">
    <source>
        <dbReference type="Proteomes" id="UP000283895"/>
    </source>
</evidence>
<dbReference type="STRING" id="356882.A0A423W5Y6"/>
<feature type="transmembrane region" description="Helical" evidence="4">
    <location>
        <begin position="123"/>
        <end position="141"/>
    </location>
</feature>
<keyword evidence="6" id="KW-1185">Reference proteome</keyword>
<dbReference type="PANTHER" id="PTHR12483:SF79">
    <property type="entry name" value="COPPER TRANSPORT PROTEIN"/>
    <property type="match status" value="1"/>
</dbReference>